<keyword evidence="1" id="KW-0812">Transmembrane</keyword>
<gene>
    <name evidence="2" type="ORF">PGT21_036914</name>
</gene>
<dbReference type="EMBL" id="VSWC01000027">
    <property type="protein sequence ID" value="KAA1111148.1"/>
    <property type="molecule type" value="Genomic_DNA"/>
</dbReference>
<evidence type="ECO:0000313" key="3">
    <source>
        <dbReference type="Proteomes" id="UP000324748"/>
    </source>
</evidence>
<organism evidence="2 3">
    <name type="scientific">Puccinia graminis f. sp. tritici</name>
    <dbReference type="NCBI Taxonomy" id="56615"/>
    <lineage>
        <taxon>Eukaryota</taxon>
        <taxon>Fungi</taxon>
        <taxon>Dikarya</taxon>
        <taxon>Basidiomycota</taxon>
        <taxon>Pucciniomycotina</taxon>
        <taxon>Pucciniomycetes</taxon>
        <taxon>Pucciniales</taxon>
        <taxon>Pucciniaceae</taxon>
        <taxon>Puccinia</taxon>
    </lineage>
</organism>
<proteinExistence type="predicted"/>
<dbReference type="AlphaFoldDB" id="A0A5B0QD55"/>
<evidence type="ECO:0000313" key="2">
    <source>
        <dbReference type="EMBL" id="KAA1111148.1"/>
    </source>
</evidence>
<protein>
    <submittedName>
        <fullName evidence="2">Uncharacterized protein</fullName>
    </submittedName>
</protein>
<name>A0A5B0QD55_PUCGR</name>
<keyword evidence="1" id="KW-0472">Membrane</keyword>
<accession>A0A5B0QD55</accession>
<evidence type="ECO:0000256" key="1">
    <source>
        <dbReference type="SAM" id="Phobius"/>
    </source>
</evidence>
<dbReference type="Proteomes" id="UP000324748">
    <property type="component" value="Unassembled WGS sequence"/>
</dbReference>
<keyword evidence="3" id="KW-1185">Reference proteome</keyword>
<reference evidence="2 3" key="1">
    <citation type="submission" date="2019-05" db="EMBL/GenBank/DDBJ databases">
        <title>Emergence of the Ug99 lineage of the wheat stem rust pathogen through somatic hybridization.</title>
        <authorList>
            <person name="Li F."/>
            <person name="Upadhyaya N.M."/>
            <person name="Sperschneider J."/>
            <person name="Matny O."/>
            <person name="Nguyen-Phuc H."/>
            <person name="Mago R."/>
            <person name="Raley C."/>
            <person name="Miller M.E."/>
            <person name="Silverstein K.A.T."/>
            <person name="Henningsen E."/>
            <person name="Hirsch C.D."/>
            <person name="Visser B."/>
            <person name="Pretorius Z.A."/>
            <person name="Steffenson B.J."/>
            <person name="Schwessinger B."/>
            <person name="Dodds P.N."/>
            <person name="Figueroa M."/>
        </authorList>
    </citation>
    <scope>NUCLEOTIDE SEQUENCE [LARGE SCALE GENOMIC DNA]</scope>
    <source>
        <strain evidence="2">21-0</strain>
    </source>
</reference>
<comment type="caution">
    <text evidence="2">The sequence shown here is derived from an EMBL/GenBank/DDBJ whole genome shotgun (WGS) entry which is preliminary data.</text>
</comment>
<feature type="transmembrane region" description="Helical" evidence="1">
    <location>
        <begin position="20"/>
        <end position="44"/>
    </location>
</feature>
<keyword evidence="1" id="KW-1133">Transmembrane helix</keyword>
<sequence length="70" mass="7301">MWTAIGSLGEDSGEWKASAPGLSILLLLGPAWLIHSALFILGAARHIAFMPNLSNRSPSPGPVPSRPAPT</sequence>